<evidence type="ECO:0000256" key="2">
    <source>
        <dbReference type="SAM" id="SignalP"/>
    </source>
</evidence>
<evidence type="ECO:0000256" key="1">
    <source>
        <dbReference type="SAM" id="MobiDB-lite"/>
    </source>
</evidence>
<dbReference type="RefSeq" id="WP_187793681.1">
    <property type="nucleotide sequence ID" value="NZ_JACOQL010000003.1"/>
</dbReference>
<feature type="signal peptide" evidence="2">
    <location>
        <begin position="1"/>
        <end position="27"/>
    </location>
</feature>
<keyword evidence="2" id="KW-0732">Signal</keyword>
<proteinExistence type="predicted"/>
<gene>
    <name evidence="3" type="ORF">H4P12_10755</name>
</gene>
<evidence type="ECO:0000313" key="4">
    <source>
        <dbReference type="Proteomes" id="UP000608594"/>
    </source>
</evidence>
<sequence length="139" mass="13855">MTIRKLTFRPVQIAAIALLAMSGVAAAQSNTTNMNQPRAAQDLQQQPAAQPAAPVQNDAKADCAGASSQALPATAPQPGSDATAPGNSGTTGFTGGLGGSQIGTTPQGATPASKTWHAPTARGLDLAGRPEPVQETPNC</sequence>
<feature type="chain" id="PRO_5036789486" evidence="2">
    <location>
        <begin position="28"/>
        <end position="139"/>
    </location>
</feature>
<organism evidence="3 4">
    <name type="scientific">Paracoccus amoyensis</name>
    <dbReference type="NCBI Taxonomy" id="2760093"/>
    <lineage>
        <taxon>Bacteria</taxon>
        <taxon>Pseudomonadati</taxon>
        <taxon>Pseudomonadota</taxon>
        <taxon>Alphaproteobacteria</taxon>
        <taxon>Rhodobacterales</taxon>
        <taxon>Paracoccaceae</taxon>
        <taxon>Paracoccus</taxon>
    </lineage>
</organism>
<reference evidence="3" key="1">
    <citation type="submission" date="2020-08" db="EMBL/GenBank/DDBJ databases">
        <title>Paracoccus amoyensis sp. nov., isolated from the surface seawater at coast of Xiamen, Fujian.</title>
        <authorList>
            <person name="Lyu L."/>
        </authorList>
    </citation>
    <scope>NUCLEOTIDE SEQUENCE</scope>
    <source>
        <strain evidence="3">11-3</strain>
    </source>
</reference>
<feature type="compositionally biased region" description="Low complexity" evidence="1">
    <location>
        <begin position="36"/>
        <end position="58"/>
    </location>
</feature>
<evidence type="ECO:0000313" key="3">
    <source>
        <dbReference type="EMBL" id="MBC9247184.1"/>
    </source>
</evidence>
<protein>
    <submittedName>
        <fullName evidence="3">Uncharacterized protein</fullName>
    </submittedName>
</protein>
<comment type="caution">
    <text evidence="3">The sequence shown here is derived from an EMBL/GenBank/DDBJ whole genome shotgun (WGS) entry which is preliminary data.</text>
</comment>
<accession>A0A926GH61</accession>
<dbReference type="EMBL" id="JACOQL010000003">
    <property type="protein sequence ID" value="MBC9247184.1"/>
    <property type="molecule type" value="Genomic_DNA"/>
</dbReference>
<dbReference type="AlphaFoldDB" id="A0A926GH61"/>
<keyword evidence="4" id="KW-1185">Reference proteome</keyword>
<dbReference type="Proteomes" id="UP000608594">
    <property type="component" value="Unassembled WGS sequence"/>
</dbReference>
<name>A0A926GH61_9RHOB</name>
<feature type="compositionally biased region" description="Gly residues" evidence="1">
    <location>
        <begin position="92"/>
        <end position="101"/>
    </location>
</feature>
<feature type="region of interest" description="Disordered" evidence="1">
    <location>
        <begin position="30"/>
        <end position="139"/>
    </location>
</feature>